<organism evidence="2">
    <name type="scientific">Oryza meridionalis</name>
    <dbReference type="NCBI Taxonomy" id="40149"/>
    <lineage>
        <taxon>Eukaryota</taxon>
        <taxon>Viridiplantae</taxon>
        <taxon>Streptophyta</taxon>
        <taxon>Embryophyta</taxon>
        <taxon>Tracheophyta</taxon>
        <taxon>Spermatophyta</taxon>
        <taxon>Magnoliopsida</taxon>
        <taxon>Liliopsida</taxon>
        <taxon>Poales</taxon>
        <taxon>Poaceae</taxon>
        <taxon>BOP clade</taxon>
        <taxon>Oryzoideae</taxon>
        <taxon>Oryzeae</taxon>
        <taxon>Oryzinae</taxon>
        <taxon>Oryza</taxon>
    </lineage>
</organism>
<feature type="compositionally biased region" description="Low complexity" evidence="1">
    <location>
        <begin position="24"/>
        <end position="37"/>
    </location>
</feature>
<feature type="compositionally biased region" description="Low complexity" evidence="1">
    <location>
        <begin position="1"/>
        <end position="16"/>
    </location>
</feature>
<dbReference type="HOGENOM" id="CLU_922504_0_0_1"/>
<accession>A0A0E0FCW8</accession>
<sequence length="302" mass="32570">MATGGAAGDTAARTHAYGAGGSGVAETRTAARTVQQRARTRTGAGGGGEDGGMHGAAARTAARTWPQARGLDLPLPPALLSSSTHRPIHAEFRVVVGVSSGPNLRWWLIDPACWSSSLLGGSSIPRRISRRVPTWSPAPAPLSRQNEDASTDLNGHREIEVKKIHRDQNSVSHVLATRGRRDALTAFWPDDSCNFITHLCTKGEIKKRRRCDRIDRQKKVVPAKPRWRRLWAMLSLSRLAASERTGVSGEISSSTSSYRSFGSSSSPRVSQMLWRTQQAPSTTGRSWSFTSVRASGGTPTAP</sequence>
<dbReference type="Gramene" id="OMERI12G10500.1">
    <property type="protein sequence ID" value="OMERI12G10500.1"/>
    <property type="gene ID" value="OMERI12G10500"/>
</dbReference>
<feature type="compositionally biased region" description="Gly residues" evidence="1">
    <location>
        <begin position="43"/>
        <end position="54"/>
    </location>
</feature>
<dbReference type="Proteomes" id="UP000008021">
    <property type="component" value="Chromosome 12"/>
</dbReference>
<protein>
    <submittedName>
        <fullName evidence="2">Uncharacterized protein</fullName>
    </submittedName>
</protein>
<reference evidence="2" key="1">
    <citation type="submission" date="2015-04" db="UniProtKB">
        <authorList>
            <consortium name="EnsemblPlants"/>
        </authorList>
    </citation>
    <scope>IDENTIFICATION</scope>
</reference>
<reference evidence="2" key="2">
    <citation type="submission" date="2018-05" db="EMBL/GenBank/DDBJ databases">
        <title>OmerRS3 (Oryza meridionalis Reference Sequence Version 3).</title>
        <authorList>
            <person name="Zhang J."/>
            <person name="Kudrna D."/>
            <person name="Lee S."/>
            <person name="Talag J."/>
            <person name="Welchert J."/>
            <person name="Wing R.A."/>
        </authorList>
    </citation>
    <scope>NUCLEOTIDE SEQUENCE [LARGE SCALE GENOMIC DNA]</scope>
    <source>
        <strain evidence="2">cv. OR44</strain>
    </source>
</reference>
<proteinExistence type="predicted"/>
<feature type="compositionally biased region" description="Polar residues" evidence="1">
    <location>
        <begin position="273"/>
        <end position="293"/>
    </location>
</feature>
<dbReference type="EnsemblPlants" id="OMERI12G10500.1">
    <property type="protein sequence ID" value="OMERI12G10500.1"/>
    <property type="gene ID" value="OMERI12G10500"/>
</dbReference>
<evidence type="ECO:0000313" key="2">
    <source>
        <dbReference type="EnsemblPlants" id="OMERI12G10500.1"/>
    </source>
</evidence>
<feature type="region of interest" description="Disordered" evidence="1">
    <location>
        <begin position="1"/>
        <end position="62"/>
    </location>
</feature>
<feature type="compositionally biased region" description="Low complexity" evidence="1">
    <location>
        <begin position="248"/>
        <end position="270"/>
    </location>
</feature>
<feature type="region of interest" description="Disordered" evidence="1">
    <location>
        <begin position="245"/>
        <end position="302"/>
    </location>
</feature>
<dbReference type="AlphaFoldDB" id="A0A0E0FCW8"/>
<evidence type="ECO:0000256" key="1">
    <source>
        <dbReference type="SAM" id="MobiDB-lite"/>
    </source>
</evidence>
<keyword evidence="3" id="KW-1185">Reference proteome</keyword>
<name>A0A0E0FCW8_9ORYZ</name>
<evidence type="ECO:0000313" key="3">
    <source>
        <dbReference type="Proteomes" id="UP000008021"/>
    </source>
</evidence>